<evidence type="ECO:0000259" key="3">
    <source>
        <dbReference type="Pfam" id="PF16192"/>
    </source>
</evidence>
<dbReference type="UniPathway" id="UPA00378"/>
<dbReference type="PANTHER" id="PTHR10050:SF46">
    <property type="entry name" value="PROTEIN O-MANNOSYL-TRANSFERASE 2"/>
    <property type="match status" value="1"/>
</dbReference>
<feature type="compositionally biased region" description="Low complexity" evidence="2">
    <location>
        <begin position="24"/>
        <end position="49"/>
    </location>
</feature>
<evidence type="ECO:0000256" key="1">
    <source>
        <dbReference type="RuleBase" id="RU367007"/>
    </source>
</evidence>
<sequence>MNPQQPEIIDAARGEAPGRSPGEAPVLSSAAAAATAPATATVTTATPSRTQRRRRTPLRRMPYRVQTWVVSLLISLFGGLIRFIRLDYPHQIMFDETYYVKDTWSMMMTGEARDWPKYVDGVHIDTLFAQGQTYLYQDTAEYIVHPPMGKWLMAIGMELFGGASSSFAWRASSAIAGTIAILLICRVALRMFHNLTIAAFAGLLMSVDGVAISMSRIGILDNLIMVLVLGAFLCLLNHRDWALAKLRAAHERDVAIPGMVVRTKPLKPSERRGEGGDQHAAAGQPSVRLVVRSSGPVVAFSWWRVGAVVLLGLATGVKWSGTYFFAAFALLSVLWDGYNRHQVGYRRWFGATIAKDGLLAALYMVPLYIGMYFVDWLNWFIHPDSYMHDWAAKHPGQGITWLPEGLRSFVEYHITMWKFHTTLTSPHAYKANPLTWPLQIRPTSFHWNKLEGHPGLCAVSPDSQCVSAVTSLGNPVLWWFASACLVLTLIMGLIARRGDWRVLAVWAGLAGGWMPWWLYIDRTTFTFYSIVILPWMILAICYVFDWVRSNLSQFAFRWISTGVLTLIVLVSVYFLPLWTGMPIPYQLWLQHMWLHSWI</sequence>
<comment type="function">
    <text evidence="1">Protein O-mannosyltransferase that catalyzes the transfer of a single mannose residue from a polyprenol phospho-mannosyl lipidic donor to the hydroxyl group of selected serine and threonine residues in acceptor proteins.</text>
</comment>
<name>A0A261F4I0_9BIFI</name>
<keyword evidence="1" id="KW-1003">Cell membrane</keyword>
<keyword evidence="1" id="KW-1133">Transmembrane helix</keyword>
<feature type="transmembrane region" description="Helical" evidence="1">
    <location>
        <begin position="192"/>
        <end position="213"/>
    </location>
</feature>
<feature type="transmembrane region" description="Helical" evidence="1">
    <location>
        <begin position="63"/>
        <end position="84"/>
    </location>
</feature>
<keyword evidence="1" id="KW-0472">Membrane</keyword>
<evidence type="ECO:0000313" key="5">
    <source>
        <dbReference type="Proteomes" id="UP000216454"/>
    </source>
</evidence>
<protein>
    <recommendedName>
        <fullName evidence="1">Polyprenol-phosphate-mannose--protein mannosyltransferase</fullName>
        <ecNumber evidence="1">2.4.1.-</ecNumber>
    </recommendedName>
</protein>
<proteinExistence type="inferred from homology"/>
<evidence type="ECO:0000313" key="4">
    <source>
        <dbReference type="EMBL" id="OZG54030.1"/>
    </source>
</evidence>
<feature type="transmembrane region" description="Helical" evidence="1">
    <location>
        <begin position="525"/>
        <end position="544"/>
    </location>
</feature>
<accession>A0A261F4I0</accession>
<feature type="domain" description="Protein O-mannosyl-transferase C-terminal four TM" evidence="3">
    <location>
        <begin position="406"/>
        <end position="597"/>
    </location>
</feature>
<organism evidence="4 5">
    <name type="scientific">Pseudoscardovia suis</name>
    <dbReference type="NCBI Taxonomy" id="987063"/>
    <lineage>
        <taxon>Bacteria</taxon>
        <taxon>Bacillati</taxon>
        <taxon>Actinomycetota</taxon>
        <taxon>Actinomycetes</taxon>
        <taxon>Bifidobacteriales</taxon>
        <taxon>Bifidobacteriaceae</taxon>
        <taxon>Pseudoscardovia</taxon>
    </lineage>
</organism>
<dbReference type="PANTHER" id="PTHR10050">
    <property type="entry name" value="DOLICHYL-PHOSPHATE-MANNOSE--PROTEIN MANNOSYLTRANSFERASE"/>
    <property type="match status" value="1"/>
</dbReference>
<dbReference type="EMBL" id="MWWQ01000001">
    <property type="protein sequence ID" value="OZG54030.1"/>
    <property type="molecule type" value="Genomic_DNA"/>
</dbReference>
<feature type="transmembrane region" description="Helical" evidence="1">
    <location>
        <begin position="297"/>
        <end position="315"/>
    </location>
</feature>
<dbReference type="Pfam" id="PF16192">
    <property type="entry name" value="PMT_4TMC"/>
    <property type="match status" value="1"/>
</dbReference>
<feature type="transmembrane region" description="Helical" evidence="1">
    <location>
        <begin position="556"/>
        <end position="578"/>
    </location>
</feature>
<comment type="similarity">
    <text evidence="1">Belongs to the glycosyltransferase 39 family.</text>
</comment>
<dbReference type="EC" id="2.4.1.-" evidence="1"/>
<keyword evidence="5" id="KW-1185">Reference proteome</keyword>
<dbReference type="InterPro" id="IPR032421">
    <property type="entry name" value="PMT_4TMC"/>
</dbReference>
<reference evidence="4 5" key="1">
    <citation type="journal article" date="2017" name="BMC Genomics">
        <title>Comparative genomic and phylogenomic analyses of the Bifidobacteriaceae family.</title>
        <authorList>
            <person name="Lugli G.A."/>
            <person name="Milani C."/>
            <person name="Turroni F."/>
            <person name="Duranti S."/>
            <person name="Mancabelli L."/>
            <person name="Mangifesta M."/>
            <person name="Ferrario C."/>
            <person name="Modesto M."/>
            <person name="Mattarelli P."/>
            <person name="Jiri K."/>
            <person name="van Sinderen D."/>
            <person name="Ventura M."/>
        </authorList>
    </citation>
    <scope>NUCLEOTIDE SEQUENCE [LARGE SCALE GENOMIC DNA]</scope>
    <source>
        <strain evidence="4 5">DSM 24744</strain>
    </source>
</reference>
<feature type="transmembrane region" description="Helical" evidence="1">
    <location>
        <begin position="476"/>
        <end position="495"/>
    </location>
</feature>
<comment type="subcellular location">
    <subcellularLocation>
        <location evidence="1">Cell membrane</location>
    </subcellularLocation>
</comment>
<feature type="region of interest" description="Disordered" evidence="2">
    <location>
        <begin position="1"/>
        <end position="57"/>
    </location>
</feature>
<comment type="pathway">
    <text evidence="1">Protein modification; protein glycosylation.</text>
</comment>
<dbReference type="Proteomes" id="UP000216454">
    <property type="component" value="Unassembled WGS sequence"/>
</dbReference>
<dbReference type="InterPro" id="IPR027005">
    <property type="entry name" value="PMT-like"/>
</dbReference>
<feature type="transmembrane region" description="Helical" evidence="1">
    <location>
        <begin position="358"/>
        <end position="381"/>
    </location>
</feature>
<keyword evidence="1" id="KW-0328">Glycosyltransferase</keyword>
<evidence type="ECO:0000256" key="2">
    <source>
        <dbReference type="SAM" id="MobiDB-lite"/>
    </source>
</evidence>
<feature type="transmembrane region" description="Helical" evidence="1">
    <location>
        <begin position="321"/>
        <end position="338"/>
    </location>
</feature>
<feature type="transmembrane region" description="Helical" evidence="1">
    <location>
        <begin position="167"/>
        <end position="185"/>
    </location>
</feature>
<dbReference type="AlphaFoldDB" id="A0A261F4I0"/>
<gene>
    <name evidence="4" type="ORF">PSSU_0133</name>
</gene>
<keyword evidence="1" id="KW-0812">Transmembrane</keyword>
<feature type="transmembrane region" description="Helical" evidence="1">
    <location>
        <begin position="219"/>
        <end position="237"/>
    </location>
</feature>
<feature type="transmembrane region" description="Helical" evidence="1">
    <location>
        <begin position="502"/>
        <end position="519"/>
    </location>
</feature>
<keyword evidence="1 4" id="KW-0808">Transferase</keyword>
<dbReference type="GO" id="GO:0004169">
    <property type="term" value="F:dolichyl-phosphate-mannose-protein mannosyltransferase activity"/>
    <property type="evidence" value="ECO:0007669"/>
    <property type="project" value="UniProtKB-UniRule"/>
</dbReference>
<comment type="caution">
    <text evidence="4">The sequence shown here is derived from an EMBL/GenBank/DDBJ whole genome shotgun (WGS) entry which is preliminary data.</text>
</comment>
<dbReference type="GO" id="GO:0005886">
    <property type="term" value="C:plasma membrane"/>
    <property type="evidence" value="ECO:0007669"/>
    <property type="project" value="UniProtKB-SubCell"/>
</dbReference>